<keyword evidence="1" id="KW-0812">Transmembrane</keyword>
<accession>B1YCV1</accession>
<dbReference type="KEGG" id="tne:Tneu_0675"/>
<evidence type="ECO:0000256" key="1">
    <source>
        <dbReference type="SAM" id="Phobius"/>
    </source>
</evidence>
<dbReference type="Proteomes" id="UP000001694">
    <property type="component" value="Chromosome"/>
</dbReference>
<keyword evidence="1" id="KW-1133">Transmembrane helix</keyword>
<name>B1YCV1_PYRNV</name>
<organism evidence="2 3">
    <name type="scientific">Pyrobaculum neutrophilum (strain DSM 2338 / JCM 9278 / NBRC 100436 / V24Sta)</name>
    <name type="common">Thermoproteus neutrophilus</name>
    <dbReference type="NCBI Taxonomy" id="444157"/>
    <lineage>
        <taxon>Archaea</taxon>
        <taxon>Thermoproteota</taxon>
        <taxon>Thermoprotei</taxon>
        <taxon>Thermoproteales</taxon>
        <taxon>Thermoproteaceae</taxon>
        <taxon>Pyrobaculum</taxon>
    </lineage>
</organism>
<reference evidence="2" key="1">
    <citation type="submission" date="2008-03" db="EMBL/GenBank/DDBJ databases">
        <title>Complete sequence of Thermoproteus neutrophilus V24Sta.</title>
        <authorList>
            <consortium name="US DOE Joint Genome Institute"/>
            <person name="Copeland A."/>
            <person name="Lucas S."/>
            <person name="Lapidus A."/>
            <person name="Glavina del Rio T."/>
            <person name="Dalin E."/>
            <person name="Tice H."/>
            <person name="Bruce D."/>
            <person name="Goodwin L."/>
            <person name="Pitluck S."/>
            <person name="Sims D."/>
            <person name="Brettin T."/>
            <person name="Detter J.C."/>
            <person name="Han C."/>
            <person name="Kuske C.R."/>
            <person name="Schmutz J."/>
            <person name="Larimer F."/>
            <person name="Land M."/>
            <person name="Hauser L."/>
            <person name="Kyrpides N."/>
            <person name="Mikhailova N."/>
            <person name="Biddle J.F."/>
            <person name="Zhang Z."/>
            <person name="Fitz-Gibbon S.T."/>
            <person name="Lowe T.M."/>
            <person name="Saltikov C."/>
            <person name="House C.H."/>
            <person name="Richardson P."/>
        </authorList>
    </citation>
    <scope>NUCLEOTIDE SEQUENCE [LARGE SCALE GENOMIC DNA]</scope>
    <source>
        <strain evidence="2">V24Sta</strain>
    </source>
</reference>
<feature type="transmembrane region" description="Helical" evidence="1">
    <location>
        <begin position="7"/>
        <end position="28"/>
    </location>
</feature>
<dbReference type="STRING" id="444157.Tneu_0675"/>
<dbReference type="AlphaFoldDB" id="B1YCV1"/>
<keyword evidence="3" id="KW-1185">Reference proteome</keyword>
<keyword evidence="1" id="KW-0472">Membrane</keyword>
<dbReference type="EMBL" id="CP001014">
    <property type="protein sequence ID" value="ACB39614.1"/>
    <property type="molecule type" value="Genomic_DNA"/>
</dbReference>
<dbReference type="HOGENOM" id="CLU_3353952_0_0_2"/>
<gene>
    <name evidence="2" type="ordered locus">Tneu_0675</name>
</gene>
<evidence type="ECO:0000313" key="3">
    <source>
        <dbReference type="Proteomes" id="UP000001694"/>
    </source>
</evidence>
<sequence length="36" mass="4197">MRLLYHLLLTILAVATLYIAVLAFHQVATLREVFWP</sequence>
<evidence type="ECO:0000313" key="2">
    <source>
        <dbReference type="EMBL" id="ACB39614.1"/>
    </source>
</evidence>
<proteinExistence type="predicted"/>
<protein>
    <submittedName>
        <fullName evidence="2">Uncharacterized protein</fullName>
    </submittedName>
</protein>